<keyword evidence="2" id="KW-1185">Reference proteome</keyword>
<organism evidence="1 2">
    <name type="scientific">Dorcoceras hygrometricum</name>
    <dbReference type="NCBI Taxonomy" id="472368"/>
    <lineage>
        <taxon>Eukaryota</taxon>
        <taxon>Viridiplantae</taxon>
        <taxon>Streptophyta</taxon>
        <taxon>Embryophyta</taxon>
        <taxon>Tracheophyta</taxon>
        <taxon>Spermatophyta</taxon>
        <taxon>Magnoliopsida</taxon>
        <taxon>eudicotyledons</taxon>
        <taxon>Gunneridae</taxon>
        <taxon>Pentapetalae</taxon>
        <taxon>asterids</taxon>
        <taxon>lamiids</taxon>
        <taxon>Lamiales</taxon>
        <taxon>Gesneriaceae</taxon>
        <taxon>Didymocarpoideae</taxon>
        <taxon>Trichosporeae</taxon>
        <taxon>Loxocarpinae</taxon>
        <taxon>Dorcoceras</taxon>
    </lineage>
</organism>
<protein>
    <submittedName>
        <fullName evidence="1">Uncharacterized protein</fullName>
    </submittedName>
</protein>
<gene>
    <name evidence="1" type="ORF">F511_07537</name>
</gene>
<proteinExistence type="predicted"/>
<accession>A0A2Z7B5W5</accession>
<dbReference type="EMBL" id="KV009946">
    <property type="protein sequence ID" value="KZV28977.1"/>
    <property type="molecule type" value="Genomic_DNA"/>
</dbReference>
<evidence type="ECO:0000313" key="2">
    <source>
        <dbReference type="Proteomes" id="UP000250235"/>
    </source>
</evidence>
<evidence type="ECO:0000313" key="1">
    <source>
        <dbReference type="EMBL" id="KZV28977.1"/>
    </source>
</evidence>
<reference evidence="1 2" key="1">
    <citation type="journal article" date="2015" name="Proc. Natl. Acad. Sci. U.S.A.">
        <title>The resurrection genome of Boea hygrometrica: A blueprint for survival of dehydration.</title>
        <authorList>
            <person name="Xiao L."/>
            <person name="Yang G."/>
            <person name="Zhang L."/>
            <person name="Yang X."/>
            <person name="Zhao S."/>
            <person name="Ji Z."/>
            <person name="Zhou Q."/>
            <person name="Hu M."/>
            <person name="Wang Y."/>
            <person name="Chen M."/>
            <person name="Xu Y."/>
            <person name="Jin H."/>
            <person name="Xiao X."/>
            <person name="Hu G."/>
            <person name="Bao F."/>
            <person name="Hu Y."/>
            <person name="Wan P."/>
            <person name="Li L."/>
            <person name="Deng X."/>
            <person name="Kuang T."/>
            <person name="Xiang C."/>
            <person name="Zhu J.K."/>
            <person name="Oliver M.J."/>
            <person name="He Y."/>
        </authorList>
    </citation>
    <scope>NUCLEOTIDE SEQUENCE [LARGE SCALE GENOMIC DNA]</scope>
    <source>
        <strain evidence="2">cv. XS01</strain>
    </source>
</reference>
<sequence length="93" mass="10006">MRRLGRALVAASRELLRTLAAFLYTAAHHDRRMLALSCDDGRPKHAAGLRAGWRTTSTWSAALVAAARAPLHRAIFMAAPPAGRRSGESPAMS</sequence>
<name>A0A2Z7B5W5_9LAMI</name>
<dbReference type="Proteomes" id="UP000250235">
    <property type="component" value="Unassembled WGS sequence"/>
</dbReference>
<dbReference type="AlphaFoldDB" id="A0A2Z7B5W5"/>